<feature type="region of interest" description="Disordered" evidence="1">
    <location>
        <begin position="1"/>
        <end position="130"/>
    </location>
</feature>
<name>A0AAN7T1T9_9EURO</name>
<gene>
    <name evidence="2" type="ORF">LTR05_004114</name>
</gene>
<dbReference type="Proteomes" id="UP001309876">
    <property type="component" value="Unassembled WGS sequence"/>
</dbReference>
<evidence type="ECO:0000256" key="1">
    <source>
        <dbReference type="SAM" id="MobiDB-lite"/>
    </source>
</evidence>
<feature type="compositionally biased region" description="Polar residues" evidence="1">
    <location>
        <begin position="24"/>
        <end position="42"/>
    </location>
</feature>
<keyword evidence="3" id="KW-1185">Reference proteome</keyword>
<reference evidence="2 3" key="1">
    <citation type="submission" date="2023-08" db="EMBL/GenBank/DDBJ databases">
        <title>Black Yeasts Isolated from many extreme environments.</title>
        <authorList>
            <person name="Coleine C."/>
            <person name="Stajich J.E."/>
            <person name="Selbmann L."/>
        </authorList>
    </citation>
    <scope>NUCLEOTIDE SEQUENCE [LARGE SCALE GENOMIC DNA]</scope>
    <source>
        <strain evidence="2 3">CCFEE 5910</strain>
    </source>
</reference>
<dbReference type="AlphaFoldDB" id="A0AAN7T1T9"/>
<protein>
    <submittedName>
        <fullName evidence="2">Uncharacterized protein</fullName>
    </submittedName>
</protein>
<feature type="compositionally biased region" description="Basic and acidic residues" evidence="1">
    <location>
        <begin position="85"/>
        <end position="99"/>
    </location>
</feature>
<evidence type="ECO:0000313" key="3">
    <source>
        <dbReference type="Proteomes" id="UP001309876"/>
    </source>
</evidence>
<feature type="region of interest" description="Disordered" evidence="1">
    <location>
        <begin position="143"/>
        <end position="180"/>
    </location>
</feature>
<evidence type="ECO:0000313" key="2">
    <source>
        <dbReference type="EMBL" id="KAK5086943.1"/>
    </source>
</evidence>
<sequence length="180" mass="19310">MAFNRYPTSPLSPKPPSGPSLSPQNSQRRGNHGRQSSRNMQLNLGRFHPSNYEQADRSSNTPSRPPQITYTRAPAPVPTVVESPRLLREKHREFLEKAKLSSKLAASPHSAKPDAPRLDPLGSPKGPVTPLALEEAGDYFSVAGAGKISPGGSPTTRSPRALSVSSDDETKPAGKSRKIA</sequence>
<dbReference type="EMBL" id="JAVRRJ010000003">
    <property type="protein sequence ID" value="KAK5086943.1"/>
    <property type="molecule type" value="Genomic_DNA"/>
</dbReference>
<comment type="caution">
    <text evidence="2">The sequence shown here is derived from an EMBL/GenBank/DDBJ whole genome shotgun (WGS) entry which is preliminary data.</text>
</comment>
<feature type="compositionally biased region" description="Polar residues" evidence="1">
    <location>
        <begin position="51"/>
        <end position="70"/>
    </location>
</feature>
<proteinExistence type="predicted"/>
<accession>A0AAN7T1T9</accession>
<organism evidence="2 3">
    <name type="scientific">Lithohypha guttulata</name>
    <dbReference type="NCBI Taxonomy" id="1690604"/>
    <lineage>
        <taxon>Eukaryota</taxon>
        <taxon>Fungi</taxon>
        <taxon>Dikarya</taxon>
        <taxon>Ascomycota</taxon>
        <taxon>Pezizomycotina</taxon>
        <taxon>Eurotiomycetes</taxon>
        <taxon>Chaetothyriomycetidae</taxon>
        <taxon>Chaetothyriales</taxon>
        <taxon>Trichomeriaceae</taxon>
        <taxon>Lithohypha</taxon>
    </lineage>
</organism>